<evidence type="ECO:0000313" key="4">
    <source>
        <dbReference type="Proteomes" id="UP000218505"/>
    </source>
</evidence>
<dbReference type="InterPro" id="IPR000757">
    <property type="entry name" value="Beta-glucanase-like"/>
</dbReference>
<evidence type="ECO:0000256" key="1">
    <source>
        <dbReference type="SAM" id="MobiDB-lite"/>
    </source>
</evidence>
<evidence type="ECO:0000313" key="3">
    <source>
        <dbReference type="EMBL" id="ATE57730.1"/>
    </source>
</evidence>
<evidence type="ECO:0000259" key="2">
    <source>
        <dbReference type="PROSITE" id="PS51762"/>
    </source>
</evidence>
<reference evidence="3" key="1">
    <citation type="submission" date="2017-09" db="EMBL/GenBank/DDBJ databases">
        <title>Complete Genome Sequence of ansamitocin-producing Bacterium Actinosynnema pretiosum X47.</title>
        <authorList>
            <person name="Cao G."/>
            <person name="Zong G."/>
            <person name="Zhong C."/>
            <person name="Fu J."/>
        </authorList>
    </citation>
    <scope>NUCLEOTIDE SEQUENCE [LARGE SCALE GENOMIC DNA]</scope>
    <source>
        <strain evidence="3">X47</strain>
    </source>
</reference>
<dbReference type="Gene3D" id="2.60.120.200">
    <property type="match status" value="1"/>
</dbReference>
<dbReference type="KEGG" id="apre:CNX65_34160"/>
<dbReference type="GO" id="GO:0005975">
    <property type="term" value="P:carbohydrate metabolic process"/>
    <property type="evidence" value="ECO:0007669"/>
    <property type="project" value="InterPro"/>
</dbReference>
<gene>
    <name evidence="3" type="ORF">CNX65_34160</name>
</gene>
<feature type="domain" description="GH16" evidence="2">
    <location>
        <begin position="70"/>
        <end position="331"/>
    </location>
</feature>
<dbReference type="Pfam" id="PF00722">
    <property type="entry name" value="Glyco_hydro_16"/>
    <property type="match status" value="1"/>
</dbReference>
<organism evidence="3 4">
    <name type="scientific">Actinosynnema pretiosum</name>
    <dbReference type="NCBI Taxonomy" id="42197"/>
    <lineage>
        <taxon>Bacteria</taxon>
        <taxon>Bacillati</taxon>
        <taxon>Actinomycetota</taxon>
        <taxon>Actinomycetes</taxon>
        <taxon>Pseudonocardiales</taxon>
        <taxon>Pseudonocardiaceae</taxon>
        <taxon>Actinosynnema</taxon>
    </lineage>
</organism>
<dbReference type="CDD" id="cd00413">
    <property type="entry name" value="Glyco_hydrolase_16"/>
    <property type="match status" value="1"/>
</dbReference>
<dbReference type="SUPFAM" id="SSF49899">
    <property type="entry name" value="Concanavalin A-like lectins/glucanases"/>
    <property type="match status" value="1"/>
</dbReference>
<dbReference type="InterPro" id="IPR013320">
    <property type="entry name" value="ConA-like_dom_sf"/>
</dbReference>
<protein>
    <recommendedName>
        <fullName evidence="2">GH16 domain-containing protein</fullName>
    </recommendedName>
</protein>
<feature type="region of interest" description="Disordered" evidence="1">
    <location>
        <begin position="1"/>
        <end position="25"/>
    </location>
</feature>
<keyword evidence="4" id="KW-1185">Reference proteome</keyword>
<sequence>MGGVSSSESGHERITSERRAFPDPGAVTLHEEHYVITKRAAGRAAVLGAVLSAGLFVVATSTAAPVGQRENWTATTSPIFHKTTSLNATGSVADSGADDGRALRLTLKSGANPSPGGGVEIASNQQFKYGTFSTRMKSADCASQPRAGVVTGAFTYSSDHADRNGNGLPDNDEIDFEWLCAQPEVVYLTIWTDYNASNDQLRKVSRVIDLRAGKIISTCFSTTFGDCVQLGGAENQPASVPAIHGYNSSTQYYEYGFDWTAGGVNFYLVNAQGARVTLWDYKGPASRVPNKPSTYLQNAWHTNNWDPYGFQARERPNRDLHANVDWTQLPS</sequence>
<dbReference type="AlphaFoldDB" id="A0A290ZFB0"/>
<accession>A0A290ZFB0</accession>
<dbReference type="Proteomes" id="UP000218505">
    <property type="component" value="Chromosome"/>
</dbReference>
<proteinExistence type="predicted"/>
<dbReference type="PROSITE" id="PS51762">
    <property type="entry name" value="GH16_2"/>
    <property type="match status" value="1"/>
</dbReference>
<feature type="compositionally biased region" description="Basic and acidic residues" evidence="1">
    <location>
        <begin position="9"/>
        <end position="21"/>
    </location>
</feature>
<dbReference type="EMBL" id="CP023445">
    <property type="protein sequence ID" value="ATE57730.1"/>
    <property type="molecule type" value="Genomic_DNA"/>
</dbReference>
<dbReference type="GO" id="GO:0004553">
    <property type="term" value="F:hydrolase activity, hydrolyzing O-glycosyl compounds"/>
    <property type="evidence" value="ECO:0007669"/>
    <property type="project" value="InterPro"/>
</dbReference>
<name>A0A290ZFB0_9PSEU</name>